<comment type="caution">
    <text evidence="2">The sequence shown here is derived from an EMBL/GenBank/DDBJ whole genome shotgun (WGS) entry which is preliminary data.</text>
</comment>
<keyword evidence="1" id="KW-0732">Signal</keyword>
<name>A0ABV2TFD9_9RHOO</name>
<proteinExistence type="predicted"/>
<dbReference type="Proteomes" id="UP001549691">
    <property type="component" value="Unassembled WGS sequence"/>
</dbReference>
<sequence>MKRVVMIAGCMLLAACASEAPKTQAPPPPEEKAPVYLPKPVTNLFNPWLLVRDSDVADARAFDRMINKPGVPMQTEVSRVAQKNDEGRTLVVDIWKGTNIGLLPTALKKRSPEIQRTVSLAAEFAGGRGEQARLIVSVSEADKPTVKKWVEAGLAKAKGQYPTEVQWKPLNLKKGDVPFIRIEPADPQYAFGPFTK</sequence>
<keyword evidence="3" id="KW-1185">Reference proteome</keyword>
<protein>
    <submittedName>
        <fullName evidence="2">Uncharacterized protein</fullName>
    </submittedName>
</protein>
<dbReference type="EMBL" id="JBEWZI010000001">
    <property type="protein sequence ID" value="MET7012634.1"/>
    <property type="molecule type" value="Genomic_DNA"/>
</dbReference>
<feature type="signal peptide" evidence="1">
    <location>
        <begin position="1"/>
        <end position="19"/>
    </location>
</feature>
<reference evidence="2 3" key="1">
    <citation type="submission" date="2024-07" db="EMBL/GenBank/DDBJ databases">
        <title>Uliginosibacterium flavum JJ3220;KACC:17644.</title>
        <authorList>
            <person name="Kim M.K."/>
        </authorList>
    </citation>
    <scope>NUCLEOTIDE SEQUENCE [LARGE SCALE GENOMIC DNA]</scope>
    <source>
        <strain evidence="2 3">KACC:17644</strain>
    </source>
</reference>
<evidence type="ECO:0000313" key="3">
    <source>
        <dbReference type="Proteomes" id="UP001549691"/>
    </source>
</evidence>
<dbReference type="RefSeq" id="WP_354599098.1">
    <property type="nucleotide sequence ID" value="NZ_JBEWZI010000001.1"/>
</dbReference>
<evidence type="ECO:0000313" key="2">
    <source>
        <dbReference type="EMBL" id="MET7012634.1"/>
    </source>
</evidence>
<feature type="chain" id="PRO_5045924953" evidence="1">
    <location>
        <begin position="20"/>
        <end position="196"/>
    </location>
</feature>
<evidence type="ECO:0000256" key="1">
    <source>
        <dbReference type="SAM" id="SignalP"/>
    </source>
</evidence>
<gene>
    <name evidence="2" type="ORF">ABXR19_00420</name>
</gene>
<accession>A0ABV2TFD9</accession>
<organism evidence="2 3">
    <name type="scientific">Uliginosibacterium flavum</name>
    <dbReference type="NCBI Taxonomy" id="1396831"/>
    <lineage>
        <taxon>Bacteria</taxon>
        <taxon>Pseudomonadati</taxon>
        <taxon>Pseudomonadota</taxon>
        <taxon>Betaproteobacteria</taxon>
        <taxon>Rhodocyclales</taxon>
        <taxon>Zoogloeaceae</taxon>
        <taxon>Uliginosibacterium</taxon>
    </lineage>
</organism>
<dbReference type="PROSITE" id="PS51257">
    <property type="entry name" value="PROKAR_LIPOPROTEIN"/>
    <property type="match status" value="1"/>
</dbReference>